<dbReference type="Proteomes" id="UP000632740">
    <property type="component" value="Unassembled WGS sequence"/>
</dbReference>
<feature type="transmembrane region" description="Helical" evidence="8">
    <location>
        <begin position="231"/>
        <end position="255"/>
    </location>
</feature>
<dbReference type="PRINTS" id="PR01806">
    <property type="entry name" value="VIRFACTRMVIN"/>
</dbReference>
<dbReference type="GO" id="GO:0015648">
    <property type="term" value="F:lipid-linked peptidoglycan transporter activity"/>
    <property type="evidence" value="ECO:0007669"/>
    <property type="project" value="TreeGrafter"/>
</dbReference>
<keyword evidence="4" id="KW-0133">Cell shape</keyword>
<dbReference type="GO" id="GO:0005886">
    <property type="term" value="C:plasma membrane"/>
    <property type="evidence" value="ECO:0007669"/>
    <property type="project" value="UniProtKB-SubCell"/>
</dbReference>
<proteinExistence type="predicted"/>
<evidence type="ECO:0000256" key="1">
    <source>
        <dbReference type="ARBA" id="ARBA00004651"/>
    </source>
</evidence>
<dbReference type="EMBL" id="BONK01000005">
    <property type="protein sequence ID" value="GIG20923.1"/>
    <property type="molecule type" value="Genomic_DNA"/>
</dbReference>
<evidence type="ECO:0000256" key="2">
    <source>
        <dbReference type="ARBA" id="ARBA00022475"/>
    </source>
</evidence>
<evidence type="ECO:0000256" key="4">
    <source>
        <dbReference type="ARBA" id="ARBA00022960"/>
    </source>
</evidence>
<keyword evidence="5" id="KW-0573">Peptidoglycan synthesis</keyword>
<sequence>MIAAITVLSRLLGFARYLVQAHAFHGGGSIGGAYNTANMMPNILFEAAAGGALAGALVPLLALPVSRGLRKDVDGIASAALGWTLLVLVPLGAVLAAASGFIADVWPGDLDAAYRDLLRFFILVFAIQIPLYGVAVLLYAVLQAHKRFFWPAFAPVLSSVVVIATYAVYGALAAGERDDPAAVGSGPLSLLAWGTTLGVAAMCLPMFVPVHRLGVRLRPTLRFAPGIGRRLRALAFAGVGSVVAQQLATLVVLLVSPWKGDDGTFSLYLWSQQVYLLPYAVLVVPLATSTFPRLAARAAAGRHVEFATMASVTTRAVVVSAGVGAAAVAAAAPAIADVFGTFGDDPETAAAMTPAITLLLPGLLGFAVMFHASRALYALERGRLAITANVAGWGTAAVASVVLAALLVPDGHDSTGTLVALALASSTGMLVGGIGALAGLHRAAGPEALRGLARTVVVVVAGGAAGAALGRWVVDTIGSFVGGDVGSAIAAAVGGALVSVVVVAAGIGLLDRGTVTGFLRVERQPAPSSEPAATVPDPTD</sequence>
<evidence type="ECO:0000256" key="7">
    <source>
        <dbReference type="ARBA" id="ARBA00023136"/>
    </source>
</evidence>
<evidence type="ECO:0000256" key="8">
    <source>
        <dbReference type="SAM" id="Phobius"/>
    </source>
</evidence>
<keyword evidence="7 8" id="KW-0472">Membrane</keyword>
<accession>A0A919P2Y3</accession>
<keyword evidence="10" id="KW-1185">Reference proteome</keyword>
<evidence type="ECO:0000256" key="3">
    <source>
        <dbReference type="ARBA" id="ARBA00022692"/>
    </source>
</evidence>
<dbReference type="InterPro" id="IPR004268">
    <property type="entry name" value="MurJ"/>
</dbReference>
<comment type="caution">
    <text evidence="9">The sequence shown here is derived from an EMBL/GenBank/DDBJ whole genome shotgun (WGS) entry which is preliminary data.</text>
</comment>
<feature type="transmembrane region" description="Helical" evidence="8">
    <location>
        <begin position="452"/>
        <end position="473"/>
    </location>
</feature>
<evidence type="ECO:0000256" key="5">
    <source>
        <dbReference type="ARBA" id="ARBA00022984"/>
    </source>
</evidence>
<keyword evidence="6 8" id="KW-1133">Transmembrane helix</keyword>
<dbReference type="AlphaFoldDB" id="A0A919P2Y3"/>
<reference evidence="9" key="1">
    <citation type="submission" date="2021-01" db="EMBL/GenBank/DDBJ databases">
        <title>Whole genome shotgun sequence of Cellulomonas chitinilytica NBRC 110799.</title>
        <authorList>
            <person name="Komaki H."/>
            <person name="Tamura T."/>
        </authorList>
    </citation>
    <scope>NUCLEOTIDE SEQUENCE</scope>
    <source>
        <strain evidence="9">NBRC 110799</strain>
    </source>
</reference>
<evidence type="ECO:0000256" key="6">
    <source>
        <dbReference type="ARBA" id="ARBA00022989"/>
    </source>
</evidence>
<dbReference type="GO" id="GO:0008360">
    <property type="term" value="P:regulation of cell shape"/>
    <property type="evidence" value="ECO:0007669"/>
    <property type="project" value="UniProtKB-KW"/>
</dbReference>
<feature type="transmembrane region" description="Helical" evidence="8">
    <location>
        <begin position="316"/>
        <end position="336"/>
    </location>
</feature>
<dbReference type="PANTHER" id="PTHR47019">
    <property type="entry name" value="LIPID II FLIPPASE MURJ"/>
    <property type="match status" value="1"/>
</dbReference>
<dbReference type="Pfam" id="PF03023">
    <property type="entry name" value="MurJ"/>
    <property type="match status" value="1"/>
</dbReference>
<feature type="transmembrane region" description="Helical" evidence="8">
    <location>
        <begin position="418"/>
        <end position="440"/>
    </location>
</feature>
<feature type="transmembrane region" description="Helical" evidence="8">
    <location>
        <begin position="190"/>
        <end position="210"/>
    </location>
</feature>
<feature type="transmembrane region" description="Helical" evidence="8">
    <location>
        <begin position="148"/>
        <end position="170"/>
    </location>
</feature>
<feature type="transmembrane region" description="Helical" evidence="8">
    <location>
        <begin position="384"/>
        <end position="406"/>
    </location>
</feature>
<gene>
    <name evidence="9" type="ORF">Cch01nite_16470</name>
</gene>
<organism evidence="9 10">
    <name type="scientific">Cellulomonas chitinilytica</name>
    <dbReference type="NCBI Taxonomy" id="398759"/>
    <lineage>
        <taxon>Bacteria</taxon>
        <taxon>Bacillati</taxon>
        <taxon>Actinomycetota</taxon>
        <taxon>Actinomycetes</taxon>
        <taxon>Micrococcales</taxon>
        <taxon>Cellulomonadaceae</taxon>
        <taxon>Cellulomonas</taxon>
    </lineage>
</organism>
<name>A0A919P2Y3_9CELL</name>
<keyword evidence="3 8" id="KW-0812">Transmembrane</keyword>
<dbReference type="PANTHER" id="PTHR47019:SF1">
    <property type="entry name" value="LIPID II FLIPPASE MURJ"/>
    <property type="match status" value="1"/>
</dbReference>
<feature type="transmembrane region" description="Helical" evidence="8">
    <location>
        <begin position="275"/>
        <end position="295"/>
    </location>
</feature>
<feature type="transmembrane region" description="Helical" evidence="8">
    <location>
        <begin position="75"/>
        <end position="98"/>
    </location>
</feature>
<evidence type="ECO:0000313" key="10">
    <source>
        <dbReference type="Proteomes" id="UP000632740"/>
    </source>
</evidence>
<comment type="subcellular location">
    <subcellularLocation>
        <location evidence="1">Cell membrane</location>
        <topology evidence="1">Multi-pass membrane protein</topology>
    </subcellularLocation>
</comment>
<dbReference type="GO" id="GO:0009252">
    <property type="term" value="P:peptidoglycan biosynthetic process"/>
    <property type="evidence" value="ECO:0007669"/>
    <property type="project" value="UniProtKB-KW"/>
</dbReference>
<feature type="transmembrane region" description="Helical" evidence="8">
    <location>
        <begin position="118"/>
        <end position="141"/>
    </location>
</feature>
<keyword evidence="2" id="KW-1003">Cell membrane</keyword>
<feature type="transmembrane region" description="Helical" evidence="8">
    <location>
        <begin position="348"/>
        <end position="372"/>
    </location>
</feature>
<feature type="transmembrane region" description="Helical" evidence="8">
    <location>
        <begin position="45"/>
        <end position="63"/>
    </location>
</feature>
<feature type="transmembrane region" description="Helical" evidence="8">
    <location>
        <begin position="485"/>
        <end position="510"/>
    </location>
</feature>
<protein>
    <submittedName>
        <fullName evidence="9">Membrane protein</fullName>
    </submittedName>
</protein>
<dbReference type="GO" id="GO:0034204">
    <property type="term" value="P:lipid translocation"/>
    <property type="evidence" value="ECO:0007669"/>
    <property type="project" value="TreeGrafter"/>
</dbReference>
<dbReference type="InterPro" id="IPR051050">
    <property type="entry name" value="Lipid_II_flippase_MurJ/MviN"/>
</dbReference>
<evidence type="ECO:0000313" key="9">
    <source>
        <dbReference type="EMBL" id="GIG20923.1"/>
    </source>
</evidence>